<evidence type="ECO:0000313" key="2">
    <source>
        <dbReference type="EMBL" id="CDR47510.1"/>
    </source>
</evidence>
<feature type="region of interest" description="Disordered" evidence="1">
    <location>
        <begin position="1"/>
        <end position="69"/>
    </location>
</feature>
<feature type="compositionally biased region" description="Low complexity" evidence="1">
    <location>
        <begin position="183"/>
        <end position="193"/>
    </location>
</feature>
<feature type="compositionally biased region" description="Low complexity" evidence="1">
    <location>
        <begin position="231"/>
        <end position="253"/>
    </location>
</feature>
<evidence type="ECO:0000256" key="1">
    <source>
        <dbReference type="SAM" id="MobiDB-lite"/>
    </source>
</evidence>
<reference evidence="2" key="1">
    <citation type="journal article" date="2014" name="Genome Announc.">
        <title>Draft genome sequence of Rhodosporidium toruloides CECT1137, an oleaginous yeast of biotechnological interest.</title>
        <authorList>
            <person name="Morin N."/>
            <person name="Calcas X."/>
            <person name="Devillers H."/>
            <person name="Durrens P."/>
            <person name="Sherman D.J."/>
            <person name="Nicaud J.-M."/>
            <person name="Neuveglise C."/>
        </authorList>
    </citation>
    <scope>NUCLEOTIDE SEQUENCE</scope>
    <source>
        <strain evidence="2">CECT1137</strain>
    </source>
</reference>
<feature type="compositionally biased region" description="Basic and acidic residues" evidence="1">
    <location>
        <begin position="196"/>
        <end position="205"/>
    </location>
</feature>
<dbReference type="AlphaFoldDB" id="A0A061BHY0"/>
<accession>A0A061BHY0</accession>
<gene>
    <name evidence="2" type="ORF">RHTO0S_14e04500g</name>
</gene>
<protein>
    <submittedName>
        <fullName evidence="2">RHTO0S14e04500g1_1</fullName>
    </submittedName>
</protein>
<feature type="compositionally biased region" description="Basic residues" evidence="1">
    <location>
        <begin position="166"/>
        <end position="176"/>
    </location>
</feature>
<dbReference type="OrthoDB" id="2529459at2759"/>
<proteinExistence type="predicted"/>
<organism evidence="2">
    <name type="scientific">Rhodotorula toruloides</name>
    <name type="common">Yeast</name>
    <name type="synonym">Rhodosporidium toruloides</name>
    <dbReference type="NCBI Taxonomy" id="5286"/>
    <lineage>
        <taxon>Eukaryota</taxon>
        <taxon>Fungi</taxon>
        <taxon>Dikarya</taxon>
        <taxon>Basidiomycota</taxon>
        <taxon>Pucciniomycotina</taxon>
        <taxon>Microbotryomycetes</taxon>
        <taxon>Sporidiobolales</taxon>
        <taxon>Sporidiobolaceae</taxon>
        <taxon>Rhodotorula</taxon>
    </lineage>
</organism>
<sequence length="543" mass="58428">MPPAQMRYADAGGYPAHPHPDRAQQYPAHDTRGALATSAARPLLPPNGYQAFASRQAPQPYPGGGQYYDARAGPGGGGGPYAAAHMSAAGGVAVVVPGAPSLPPTINGGGPSSFVNQHMQPRQAHPHTRPPHPQAMHAAPPLRVQTDRRVVDAGHQHPRQSSPTKLSKRGPPHGHPHPPVPAGPLFHPAALSQRPPPRDPSDPDLLRPSTTWKPRTTSRIGAPGSLPPPSAAMAGSAHASPLPSPSLSNGSHSTTASFPGHPNGSNTSLNSPRSQSQSRSPKHRQHGGAPPPPPLAPPFNPSDWCTHPSQSQVVSPSLYLLWQSSPLPGRAKFESVFVDAELRRVNYVAREYHRGRDGVLRREGEKGSQKAEDEAGAAAGWADFFDGFDAHNGGGGGLEWLLLEVPSASARERGSDQLAKVGLVTEETLFLPLGKNIKWRKFYKEPVFGSGEPTWKGVGGGKYKWQKEKDSEECYTLADDKTKETVVSVLERPGKPTQIILSALIQPSLHPILLTLLHRTFLTDQKRRSKDQERWEEEEVVTW</sequence>
<feature type="compositionally biased region" description="Pro residues" evidence="1">
    <location>
        <begin position="289"/>
        <end position="300"/>
    </location>
</feature>
<feature type="region of interest" description="Disordered" evidence="1">
    <location>
        <begin position="103"/>
        <end position="138"/>
    </location>
</feature>
<feature type="compositionally biased region" description="Polar residues" evidence="1">
    <location>
        <begin position="210"/>
        <end position="219"/>
    </location>
</feature>
<feature type="region of interest" description="Disordered" evidence="1">
    <location>
        <begin position="152"/>
        <end position="308"/>
    </location>
</feature>
<dbReference type="EMBL" id="LK052949">
    <property type="protein sequence ID" value="CDR47510.1"/>
    <property type="molecule type" value="Genomic_DNA"/>
</dbReference>
<name>A0A061BHY0_RHOTO</name>